<reference evidence="3 4" key="3">
    <citation type="journal article" date="2017" name="G3 (Bethesda)">
        <title>Comparative analysis highlights variable genome content of wheat rusts and divergence of the mating loci.</title>
        <authorList>
            <person name="Cuomo C.A."/>
            <person name="Bakkeren G."/>
            <person name="Khalil H.B."/>
            <person name="Panwar V."/>
            <person name="Joly D."/>
            <person name="Linning R."/>
            <person name="Sakthikumar S."/>
            <person name="Song X."/>
            <person name="Adiconis X."/>
            <person name="Fan L."/>
            <person name="Goldberg J.M."/>
            <person name="Levin J.Z."/>
            <person name="Young S."/>
            <person name="Zeng Q."/>
            <person name="Anikster Y."/>
            <person name="Bruce M."/>
            <person name="Wang M."/>
            <person name="Yin C."/>
            <person name="McCallum B."/>
            <person name="Szabo L.J."/>
            <person name="Hulbert S."/>
            <person name="Chen X."/>
            <person name="Fellers J.P."/>
        </authorList>
    </citation>
    <scope>NUCLEOTIDE SEQUENCE</scope>
    <source>
        <strain evidence="3">isolate 1-1 / race 1 (BBBD)</strain>
        <strain evidence="4">Isolate 1-1 / race 1 (BBBD)</strain>
    </source>
</reference>
<evidence type="ECO:0000313" key="2">
    <source>
        <dbReference type="EMBL" id="OAV98423.1"/>
    </source>
</evidence>
<feature type="transmembrane region" description="Helical" evidence="1">
    <location>
        <begin position="14"/>
        <end position="33"/>
    </location>
</feature>
<accession>A0A180H235</accession>
<gene>
    <name evidence="2" type="ORF">PTTG_12305</name>
</gene>
<dbReference type="EMBL" id="ADAS02000007">
    <property type="protein sequence ID" value="OAV98423.1"/>
    <property type="molecule type" value="Genomic_DNA"/>
</dbReference>
<proteinExistence type="predicted"/>
<keyword evidence="4" id="KW-1185">Reference proteome</keyword>
<keyword evidence="1" id="KW-0812">Transmembrane</keyword>
<dbReference type="VEuPathDB" id="FungiDB:PTTG_12305"/>
<evidence type="ECO:0000313" key="3">
    <source>
        <dbReference type="EnsemblFungi" id="PTTG_12305-t43_1-p1"/>
    </source>
</evidence>
<dbReference type="Proteomes" id="UP000005240">
    <property type="component" value="Unassembled WGS sequence"/>
</dbReference>
<organism evidence="2">
    <name type="scientific">Puccinia triticina (isolate 1-1 / race 1 (BBBD))</name>
    <name type="common">Brown leaf rust fungus</name>
    <dbReference type="NCBI Taxonomy" id="630390"/>
    <lineage>
        <taxon>Eukaryota</taxon>
        <taxon>Fungi</taxon>
        <taxon>Dikarya</taxon>
        <taxon>Basidiomycota</taxon>
        <taxon>Pucciniomycotina</taxon>
        <taxon>Pucciniomycetes</taxon>
        <taxon>Pucciniales</taxon>
        <taxon>Pucciniaceae</taxon>
        <taxon>Puccinia</taxon>
    </lineage>
</organism>
<sequence>MSFAEQLSKTTPDLMLVVLAITVVVIFAVHRLCPPVAVENKRVEERLAKIEKQLAKNKLANEAANSTPAR</sequence>
<keyword evidence="1" id="KW-0472">Membrane</keyword>
<reference evidence="2" key="2">
    <citation type="submission" date="2016-05" db="EMBL/GenBank/DDBJ databases">
        <title>Comparative analysis highlights variable genome content of wheat rusts and divergence of the mating loci.</title>
        <authorList>
            <person name="Cuomo C.A."/>
            <person name="Bakkeren G."/>
            <person name="Szabo L."/>
            <person name="Khalil H."/>
            <person name="Joly D."/>
            <person name="Goldberg J."/>
            <person name="Young S."/>
            <person name="Zeng Q."/>
            <person name="Fellers J."/>
        </authorList>
    </citation>
    <scope>NUCLEOTIDE SEQUENCE [LARGE SCALE GENOMIC DNA]</scope>
    <source>
        <strain evidence="2">1-1 BBBD Race 1</strain>
    </source>
</reference>
<reference evidence="2" key="1">
    <citation type="submission" date="2009-11" db="EMBL/GenBank/DDBJ databases">
        <authorList>
            <consortium name="The Broad Institute Genome Sequencing Platform"/>
            <person name="Ward D."/>
            <person name="Feldgarden M."/>
            <person name="Earl A."/>
            <person name="Young S.K."/>
            <person name="Zeng Q."/>
            <person name="Koehrsen M."/>
            <person name="Alvarado L."/>
            <person name="Berlin A."/>
            <person name="Bochicchio J."/>
            <person name="Borenstein D."/>
            <person name="Chapman S.B."/>
            <person name="Chen Z."/>
            <person name="Engels R."/>
            <person name="Freedman E."/>
            <person name="Gellesch M."/>
            <person name="Goldberg J."/>
            <person name="Griggs A."/>
            <person name="Gujja S."/>
            <person name="Heilman E."/>
            <person name="Heiman D."/>
            <person name="Hepburn T."/>
            <person name="Howarth C."/>
            <person name="Jen D."/>
            <person name="Larson L."/>
            <person name="Lewis B."/>
            <person name="Mehta T."/>
            <person name="Park D."/>
            <person name="Pearson M."/>
            <person name="Roberts A."/>
            <person name="Saif S."/>
            <person name="Shea T."/>
            <person name="Shenoy N."/>
            <person name="Sisk P."/>
            <person name="Stolte C."/>
            <person name="Sykes S."/>
            <person name="Thomson T."/>
            <person name="Walk T."/>
            <person name="White J."/>
            <person name="Yandava C."/>
            <person name="Izard J."/>
            <person name="Baranova O.V."/>
            <person name="Blanton J.M."/>
            <person name="Tanner A.C."/>
            <person name="Dewhirst F.E."/>
            <person name="Haas B."/>
            <person name="Nusbaum C."/>
            <person name="Birren B."/>
        </authorList>
    </citation>
    <scope>NUCLEOTIDE SEQUENCE [LARGE SCALE GENOMIC DNA]</scope>
    <source>
        <strain evidence="2">1-1 BBBD Race 1</strain>
    </source>
</reference>
<dbReference type="EnsemblFungi" id="PTTG_12305-t43_1">
    <property type="protein sequence ID" value="PTTG_12305-t43_1-p1"/>
    <property type="gene ID" value="PTTG_12305"/>
</dbReference>
<keyword evidence="1" id="KW-1133">Transmembrane helix</keyword>
<reference evidence="3" key="4">
    <citation type="submission" date="2025-05" db="UniProtKB">
        <authorList>
            <consortium name="EnsemblFungi"/>
        </authorList>
    </citation>
    <scope>IDENTIFICATION</scope>
    <source>
        <strain evidence="3">isolate 1-1 / race 1 (BBBD)</strain>
    </source>
</reference>
<protein>
    <submittedName>
        <fullName evidence="2 3">Uncharacterized protein</fullName>
    </submittedName>
</protein>
<dbReference type="AlphaFoldDB" id="A0A180H235"/>
<evidence type="ECO:0000256" key="1">
    <source>
        <dbReference type="SAM" id="Phobius"/>
    </source>
</evidence>
<name>A0A180H235_PUCT1</name>
<evidence type="ECO:0000313" key="4">
    <source>
        <dbReference type="Proteomes" id="UP000005240"/>
    </source>
</evidence>